<sequence length="207" mass="23059">MKVSFDSTRGKMSLDRMVKCFAMAVCVAIVCFGCYLAIEGGSSSPFHPSSRASQTFLPTKNGFSTARYFYVGPTNYSTPTGIPPMSPQHLYDENYILWIAGGMVSEDFAIANVEEWNSDKKGSKEAKAQVRGKDPTQKSLRRLMEEEARDGRMKGTTVSVKESLFDLQRQIDELTAKIVKVQSECPCPRQEENVQGVANTFMENTHT</sequence>
<evidence type="ECO:0000313" key="2">
    <source>
        <dbReference type="EMBL" id="CAE0420576.1"/>
    </source>
</evidence>
<dbReference type="EMBL" id="HBIM01023385">
    <property type="protein sequence ID" value="CAE0420576.1"/>
    <property type="molecule type" value="Transcribed_RNA"/>
</dbReference>
<feature type="transmembrane region" description="Helical" evidence="1">
    <location>
        <begin position="20"/>
        <end position="38"/>
    </location>
</feature>
<name>A0A7S3PCU3_9STRA</name>
<accession>A0A7S3PCU3</accession>
<protein>
    <submittedName>
        <fullName evidence="2">Uncharacterized protein</fullName>
    </submittedName>
</protein>
<keyword evidence="1" id="KW-1133">Transmembrane helix</keyword>
<evidence type="ECO:0000256" key="1">
    <source>
        <dbReference type="SAM" id="Phobius"/>
    </source>
</evidence>
<keyword evidence="1" id="KW-0472">Membrane</keyword>
<reference evidence="2" key="1">
    <citation type="submission" date="2021-01" db="EMBL/GenBank/DDBJ databases">
        <authorList>
            <person name="Corre E."/>
            <person name="Pelletier E."/>
            <person name="Niang G."/>
            <person name="Scheremetjew M."/>
            <person name="Finn R."/>
            <person name="Kale V."/>
            <person name="Holt S."/>
            <person name="Cochrane G."/>
            <person name="Meng A."/>
            <person name="Brown T."/>
            <person name="Cohen L."/>
        </authorList>
    </citation>
    <scope>NUCLEOTIDE SEQUENCE</scope>
    <source>
        <strain evidence="2">CCMP127</strain>
    </source>
</reference>
<dbReference type="AlphaFoldDB" id="A0A7S3PCU3"/>
<organism evidence="2">
    <name type="scientific">Amphora coffeiformis</name>
    <dbReference type="NCBI Taxonomy" id="265554"/>
    <lineage>
        <taxon>Eukaryota</taxon>
        <taxon>Sar</taxon>
        <taxon>Stramenopiles</taxon>
        <taxon>Ochrophyta</taxon>
        <taxon>Bacillariophyta</taxon>
        <taxon>Bacillariophyceae</taxon>
        <taxon>Bacillariophycidae</taxon>
        <taxon>Thalassiophysales</taxon>
        <taxon>Catenulaceae</taxon>
        <taxon>Amphora</taxon>
    </lineage>
</organism>
<proteinExistence type="predicted"/>
<keyword evidence="1" id="KW-0812">Transmembrane</keyword>
<gene>
    <name evidence="2" type="ORF">ACOF00016_LOCUS17308</name>
</gene>